<name>A0A5C8Z3K1_9GAMM</name>
<reference evidence="6 7" key="1">
    <citation type="submission" date="2019-07" db="EMBL/GenBank/DDBJ databases">
        <title>Reinekea sp. strain SSH23 genome sequencing and assembly.</title>
        <authorList>
            <person name="Kim I."/>
        </authorList>
    </citation>
    <scope>NUCLEOTIDE SEQUENCE [LARGE SCALE GENOMIC DNA]</scope>
    <source>
        <strain evidence="6 7">SSH23</strain>
    </source>
</reference>
<dbReference type="SMART" id="SM00411">
    <property type="entry name" value="BHL"/>
    <property type="match status" value="1"/>
</dbReference>
<dbReference type="InterPro" id="IPR020816">
    <property type="entry name" value="Histone-like_DNA-bd_CS"/>
</dbReference>
<comment type="function">
    <text evidence="1">Histone-like DNA-binding protein which is capable of wrapping DNA to stabilize it, and thus to prevent its denaturation under extreme environmental conditions.</text>
</comment>
<dbReference type="RefSeq" id="WP_147714980.1">
    <property type="nucleotide sequence ID" value="NZ_VKAD01000003.1"/>
</dbReference>
<evidence type="ECO:0000256" key="5">
    <source>
        <dbReference type="RuleBase" id="RU003939"/>
    </source>
</evidence>
<protein>
    <submittedName>
        <fullName evidence="6">HU family DNA-binding protein</fullName>
    </submittedName>
</protein>
<dbReference type="GO" id="GO:0005829">
    <property type="term" value="C:cytosol"/>
    <property type="evidence" value="ECO:0007669"/>
    <property type="project" value="TreeGrafter"/>
</dbReference>
<dbReference type="PROSITE" id="PS00045">
    <property type="entry name" value="HISTONE_LIKE"/>
    <property type="match status" value="1"/>
</dbReference>
<evidence type="ECO:0000313" key="6">
    <source>
        <dbReference type="EMBL" id="TXR51486.1"/>
    </source>
</evidence>
<dbReference type="GO" id="GO:0030527">
    <property type="term" value="F:structural constituent of chromatin"/>
    <property type="evidence" value="ECO:0007669"/>
    <property type="project" value="InterPro"/>
</dbReference>
<evidence type="ECO:0000256" key="1">
    <source>
        <dbReference type="ARBA" id="ARBA00003819"/>
    </source>
</evidence>
<evidence type="ECO:0000256" key="3">
    <source>
        <dbReference type="ARBA" id="ARBA00023067"/>
    </source>
</evidence>
<dbReference type="PRINTS" id="PR01727">
    <property type="entry name" value="DNABINDINGHU"/>
</dbReference>
<organism evidence="6 7">
    <name type="scientific">Reinekea thalattae</name>
    <dbReference type="NCBI Taxonomy" id="2593301"/>
    <lineage>
        <taxon>Bacteria</taxon>
        <taxon>Pseudomonadati</taxon>
        <taxon>Pseudomonadota</taxon>
        <taxon>Gammaproteobacteria</taxon>
        <taxon>Oceanospirillales</taxon>
        <taxon>Saccharospirillaceae</taxon>
        <taxon>Reinekea</taxon>
    </lineage>
</organism>
<gene>
    <name evidence="6" type="ORF">FME95_13270</name>
</gene>
<keyword evidence="4 6" id="KW-0238">DNA-binding</keyword>
<dbReference type="SUPFAM" id="SSF47729">
    <property type="entry name" value="IHF-like DNA-binding proteins"/>
    <property type="match status" value="1"/>
</dbReference>
<keyword evidence="7" id="KW-1185">Reference proteome</keyword>
<dbReference type="PANTHER" id="PTHR33175">
    <property type="entry name" value="DNA-BINDING PROTEIN HU"/>
    <property type="match status" value="1"/>
</dbReference>
<dbReference type="Proteomes" id="UP000321764">
    <property type="component" value="Unassembled WGS sequence"/>
</dbReference>
<comment type="similarity">
    <text evidence="2 5">Belongs to the bacterial histone-like protein family.</text>
</comment>
<evidence type="ECO:0000256" key="4">
    <source>
        <dbReference type="ARBA" id="ARBA00023125"/>
    </source>
</evidence>
<evidence type="ECO:0000313" key="7">
    <source>
        <dbReference type="Proteomes" id="UP000321764"/>
    </source>
</evidence>
<dbReference type="OrthoDB" id="9799835at2"/>
<accession>A0A5C8Z3K1</accession>
<dbReference type="PANTHER" id="PTHR33175:SF3">
    <property type="entry name" value="DNA-BINDING PROTEIN HU-BETA"/>
    <property type="match status" value="1"/>
</dbReference>
<proteinExistence type="inferred from homology"/>
<comment type="caution">
    <text evidence="6">The sequence shown here is derived from an EMBL/GenBank/DDBJ whole genome shotgun (WGS) entry which is preliminary data.</text>
</comment>
<evidence type="ECO:0000256" key="2">
    <source>
        <dbReference type="ARBA" id="ARBA00010529"/>
    </source>
</evidence>
<dbReference type="EMBL" id="VKAD01000003">
    <property type="protein sequence ID" value="TXR51486.1"/>
    <property type="molecule type" value="Genomic_DNA"/>
</dbReference>
<dbReference type="InterPro" id="IPR000119">
    <property type="entry name" value="Hist_DNA-bd"/>
</dbReference>
<dbReference type="Gene3D" id="4.10.520.10">
    <property type="entry name" value="IHF-like DNA-binding proteins"/>
    <property type="match status" value="1"/>
</dbReference>
<dbReference type="AlphaFoldDB" id="A0A5C8Z3K1"/>
<sequence length="91" mass="9703">MRKPDLAAALAERADLTKDKANEVLNELLDQITLTVSKGESVSLIGFGTFETRSRAKRMGKNPQTGAAIEIPASNTVAFKPGKALKEACNS</sequence>
<dbReference type="Pfam" id="PF00216">
    <property type="entry name" value="Bac_DNA_binding"/>
    <property type="match status" value="1"/>
</dbReference>
<dbReference type="InterPro" id="IPR010992">
    <property type="entry name" value="IHF-like_DNA-bd_dom_sf"/>
</dbReference>
<keyword evidence="3" id="KW-0226">DNA condensation</keyword>
<dbReference type="GO" id="GO:0030261">
    <property type="term" value="P:chromosome condensation"/>
    <property type="evidence" value="ECO:0007669"/>
    <property type="project" value="UniProtKB-KW"/>
</dbReference>
<dbReference type="GO" id="GO:0003677">
    <property type="term" value="F:DNA binding"/>
    <property type="evidence" value="ECO:0007669"/>
    <property type="project" value="UniProtKB-KW"/>
</dbReference>
<dbReference type="CDD" id="cd13831">
    <property type="entry name" value="HU"/>
    <property type="match status" value="1"/>
</dbReference>